<accession>A0AAV3JIN0</accession>
<comment type="caution">
    <text evidence="1">The sequence shown here is derived from an EMBL/GenBank/DDBJ whole genome shotgun (WGS) entry which is preliminary data.</text>
</comment>
<evidence type="ECO:0000313" key="2">
    <source>
        <dbReference type="Proteomes" id="UP000015267"/>
    </source>
</evidence>
<gene>
    <name evidence="1" type="ORF">SAG0055_04765</name>
</gene>
<name>A0AAV3JIN0_STRAG</name>
<dbReference type="AlphaFoldDB" id="A0AAV3JIN0"/>
<reference evidence="1 2" key="1">
    <citation type="submission" date="2012-10" db="EMBL/GenBank/DDBJ databases">
        <authorList>
            <person name="Zadoks R.N."/>
            <person name="Moroni P."/>
            <person name="Richards V.P."/>
            <person name="Durkin S.A.S."/>
            <person name="Kim M."/>
            <person name="Pavinski Bitar P.D."/>
            <person name="Stanhope M.J."/>
            <person name="Town C.D."/>
            <person name="Venter J.C."/>
        </authorList>
    </citation>
    <scope>NUCLEOTIDE SEQUENCE [LARGE SCALE GENOMIC DNA]</scope>
    <source>
        <strain evidence="1 2">CCUG 29376</strain>
    </source>
</reference>
<organism evidence="1 2">
    <name type="scientific">Streptococcus agalactiae CCUG 29376</name>
    <dbReference type="NCBI Taxonomy" id="1105255"/>
    <lineage>
        <taxon>Bacteria</taxon>
        <taxon>Bacillati</taxon>
        <taxon>Bacillota</taxon>
        <taxon>Bacilli</taxon>
        <taxon>Lactobacillales</taxon>
        <taxon>Streptococcaceae</taxon>
        <taxon>Streptococcus</taxon>
    </lineage>
</organism>
<dbReference type="Proteomes" id="UP000015267">
    <property type="component" value="Unassembled WGS sequence"/>
</dbReference>
<sequence>MSEQNEKFIGVLKDMHMQILRDFVNAEDPLTRCELAKGFLEIGDYLSKQ</sequence>
<protein>
    <recommendedName>
        <fullName evidence="3">MarR family transcriptional regulator</fullName>
    </recommendedName>
</protein>
<proteinExistence type="predicted"/>
<evidence type="ECO:0000313" key="1">
    <source>
        <dbReference type="EMBL" id="EPW16431.1"/>
    </source>
</evidence>
<dbReference type="RefSeq" id="WP_017645151.1">
    <property type="nucleotide sequence ID" value="NZ_ANDB01000017.1"/>
</dbReference>
<evidence type="ECO:0008006" key="3">
    <source>
        <dbReference type="Google" id="ProtNLM"/>
    </source>
</evidence>
<dbReference type="EMBL" id="ANDB01000017">
    <property type="protein sequence ID" value="EPW16431.1"/>
    <property type="molecule type" value="Genomic_DNA"/>
</dbReference>